<comment type="caution">
    <text evidence="2">The sequence shown here is derived from an EMBL/GenBank/DDBJ whole genome shotgun (WGS) entry which is preliminary data.</text>
</comment>
<dbReference type="InterPro" id="IPR011089">
    <property type="entry name" value="GmrSD_C"/>
</dbReference>
<dbReference type="PANTHER" id="PTHR35149:SF1">
    <property type="entry name" value="DUF5655 DOMAIN-CONTAINING PROTEIN"/>
    <property type="match status" value="1"/>
</dbReference>
<protein>
    <submittedName>
        <fullName evidence="2">Uncharacterized protein DUF1524</fullName>
    </submittedName>
</protein>
<evidence type="ECO:0000313" key="2">
    <source>
        <dbReference type="EMBL" id="TYP65335.1"/>
    </source>
</evidence>
<sequence>MDKCGGPQEPRIAFAIRPQVEHFFAAYLKGEQAPLADEYRAIGEALQTIQQFFDKHQSPVDSELSLEGFREFIYCKVRLVLTEVDAETDLNKLFELINNRGVQLQHHEILKARLLHLLLGESNSDAYASLWDACAEMDDYVERNLRAITGKPVALLFKSRSASSDATSLGCASSVLSALKVDDAGLAISAAGRNLADILAAPTRETGDSNEAVFKGKVDEEEEGKVRSIISFSMLLQHTLRIWLSRCERADLPKILDKELLSLFEKHFFKPREHDAAKAEQARSFIELLWEIRFCFDQHVIKWVAQDVTAIHLIGRLSANPSEGTSGLQRTYKMDSTDGFELLQSMLYHSQQITTHYWLTPLLAYMHANRTATPETLFTYLRQLDNQLFCSDDKTPLLKRSHDFLLDPSKQTQHDSTILEQPEGVKFPSYWFYKLEFVLWYQRRLVGQSGNKLWEKFRLKAKNSVEHVSAQTPQKNQNPDDLPVSAEYIDNFGNLALVSRSVNSEFGNKPFEDKRNKFKRDNQLVLDSLKLDLIYRCEKWGDSEAQAHQLAMIDLLRGYLLETPSRMTL</sequence>
<evidence type="ECO:0000313" key="3">
    <source>
        <dbReference type="Proteomes" id="UP000324282"/>
    </source>
</evidence>
<reference evidence="2 3" key="1">
    <citation type="submission" date="2019-07" db="EMBL/GenBank/DDBJ databases">
        <title>Deep subsurface shale carbon reservoir microbial communities from Ohio and West Virginia, USA.</title>
        <authorList>
            <person name="Wrighton K."/>
        </authorList>
    </citation>
    <scope>NUCLEOTIDE SEQUENCE [LARGE SCALE GENOMIC DNA]</scope>
    <source>
        <strain evidence="2 3">NP_8Ht</strain>
    </source>
</reference>
<dbReference type="RefSeq" id="WP_148924747.1">
    <property type="nucleotide sequence ID" value="NZ_VNHQ01000012.1"/>
</dbReference>
<dbReference type="Pfam" id="PF07510">
    <property type="entry name" value="GmrSD_C"/>
    <property type="match status" value="1"/>
</dbReference>
<proteinExistence type="predicted"/>
<accession>A0A5S5BE53</accession>
<gene>
    <name evidence="2" type="ORF">A9A72_122463</name>
</gene>
<dbReference type="Proteomes" id="UP000324282">
    <property type="component" value="Unassembled WGS sequence"/>
</dbReference>
<feature type="domain" description="GmrSD restriction endonucleases C-terminal" evidence="1">
    <location>
        <begin position="415"/>
        <end position="554"/>
    </location>
</feature>
<dbReference type="AlphaFoldDB" id="A0A5S5BE53"/>
<evidence type="ECO:0000259" key="1">
    <source>
        <dbReference type="Pfam" id="PF07510"/>
    </source>
</evidence>
<organism evidence="2 3">
    <name type="scientific">Stutzerimonas stutzeri</name>
    <name type="common">Pseudomonas stutzeri</name>
    <dbReference type="NCBI Taxonomy" id="316"/>
    <lineage>
        <taxon>Bacteria</taxon>
        <taxon>Pseudomonadati</taxon>
        <taxon>Pseudomonadota</taxon>
        <taxon>Gammaproteobacteria</taxon>
        <taxon>Pseudomonadales</taxon>
        <taxon>Pseudomonadaceae</taxon>
        <taxon>Stutzerimonas</taxon>
    </lineage>
</organism>
<dbReference type="PANTHER" id="PTHR35149">
    <property type="entry name" value="SLL5132 PROTEIN"/>
    <property type="match status" value="1"/>
</dbReference>
<name>A0A5S5BE53_STUST</name>
<dbReference type="OrthoDB" id="9798761at2"/>
<dbReference type="EMBL" id="VNHQ01000012">
    <property type="protein sequence ID" value="TYP65335.1"/>
    <property type="molecule type" value="Genomic_DNA"/>
</dbReference>